<reference evidence="1" key="1">
    <citation type="submission" date="2019-10" db="EMBL/GenBank/DDBJ databases">
        <authorList>
            <consortium name="DOE Joint Genome Institute"/>
            <person name="Kuo A."/>
            <person name="Miyauchi S."/>
            <person name="Kiss E."/>
            <person name="Drula E."/>
            <person name="Kohler A."/>
            <person name="Sanchez-Garcia M."/>
            <person name="Andreopoulos B."/>
            <person name="Barry K.W."/>
            <person name="Bonito G."/>
            <person name="Buee M."/>
            <person name="Carver A."/>
            <person name="Chen C."/>
            <person name="Cichocki N."/>
            <person name="Clum A."/>
            <person name="Culley D."/>
            <person name="Crous P.W."/>
            <person name="Fauchery L."/>
            <person name="Girlanda M."/>
            <person name="Hayes R."/>
            <person name="Keri Z."/>
            <person name="Labutti K."/>
            <person name="Lipzen A."/>
            <person name="Lombard V."/>
            <person name="Magnuson J."/>
            <person name="Maillard F."/>
            <person name="Morin E."/>
            <person name="Murat C."/>
            <person name="Nolan M."/>
            <person name="Ohm R."/>
            <person name="Pangilinan J."/>
            <person name="Pereira M."/>
            <person name="Perotto S."/>
            <person name="Peter M."/>
            <person name="Riley R."/>
            <person name="Sitrit Y."/>
            <person name="Stielow B."/>
            <person name="Szollosi G."/>
            <person name="Zifcakova L."/>
            <person name="Stursova M."/>
            <person name="Spatafora J.W."/>
            <person name="Tedersoo L."/>
            <person name="Vaario L.-M."/>
            <person name="Yamada A."/>
            <person name="Yan M."/>
            <person name="Wang P."/>
            <person name="Xu J."/>
            <person name="Bruns T."/>
            <person name="Baldrian P."/>
            <person name="Vilgalys R."/>
            <person name="Henrissat B."/>
            <person name="Grigoriev I.V."/>
            <person name="Hibbett D."/>
            <person name="Nagy L.G."/>
            <person name="Martin F.M."/>
        </authorList>
    </citation>
    <scope>NUCLEOTIDE SEQUENCE</scope>
    <source>
        <strain evidence="1">P2</strain>
    </source>
</reference>
<keyword evidence="2" id="KW-1185">Reference proteome</keyword>
<organism evidence="1 2">
    <name type="scientific">Thelephora ganbajun</name>
    <name type="common">Ganba fungus</name>
    <dbReference type="NCBI Taxonomy" id="370292"/>
    <lineage>
        <taxon>Eukaryota</taxon>
        <taxon>Fungi</taxon>
        <taxon>Dikarya</taxon>
        <taxon>Basidiomycota</taxon>
        <taxon>Agaricomycotina</taxon>
        <taxon>Agaricomycetes</taxon>
        <taxon>Thelephorales</taxon>
        <taxon>Thelephoraceae</taxon>
        <taxon>Thelephora</taxon>
    </lineage>
</organism>
<dbReference type="EMBL" id="MU117964">
    <property type="protein sequence ID" value="KAF9653260.1"/>
    <property type="molecule type" value="Genomic_DNA"/>
</dbReference>
<evidence type="ECO:0000313" key="1">
    <source>
        <dbReference type="EMBL" id="KAF9653260.1"/>
    </source>
</evidence>
<protein>
    <submittedName>
        <fullName evidence="1">Uncharacterized protein</fullName>
    </submittedName>
</protein>
<gene>
    <name evidence="1" type="ORF">BDM02DRAFT_3107827</name>
</gene>
<proteinExistence type="predicted"/>
<accession>A0ACB6ZTY7</accession>
<dbReference type="Proteomes" id="UP000886501">
    <property type="component" value="Unassembled WGS sequence"/>
</dbReference>
<evidence type="ECO:0000313" key="2">
    <source>
        <dbReference type="Proteomes" id="UP000886501"/>
    </source>
</evidence>
<sequence>MAMRLAFTKNSPLNTTLVDETSGVVMYEIETEKSFMSKTTIIRKPFTNRRGQLVPQTSTEVARILWKTWSSDRIVYYGCDMKRGDFMPKAGMFSNGFVITVNGTKYRWSTGFSGQGLPKLVTNNRKKKLIAELHKAHRLFRRSKAYLEIAPAGLTMLDQIVVSFVYVESKRRERKQDSGDGGDDGDGDDGGGGDGGGGA</sequence>
<name>A0ACB6ZTY7_THEGA</name>
<comment type="caution">
    <text evidence="1">The sequence shown here is derived from an EMBL/GenBank/DDBJ whole genome shotgun (WGS) entry which is preliminary data.</text>
</comment>
<reference evidence="1" key="2">
    <citation type="journal article" date="2020" name="Nat. Commun.">
        <title>Large-scale genome sequencing of mycorrhizal fungi provides insights into the early evolution of symbiotic traits.</title>
        <authorList>
            <person name="Miyauchi S."/>
            <person name="Kiss E."/>
            <person name="Kuo A."/>
            <person name="Drula E."/>
            <person name="Kohler A."/>
            <person name="Sanchez-Garcia M."/>
            <person name="Morin E."/>
            <person name="Andreopoulos B."/>
            <person name="Barry K.W."/>
            <person name="Bonito G."/>
            <person name="Buee M."/>
            <person name="Carver A."/>
            <person name="Chen C."/>
            <person name="Cichocki N."/>
            <person name="Clum A."/>
            <person name="Culley D."/>
            <person name="Crous P.W."/>
            <person name="Fauchery L."/>
            <person name="Girlanda M."/>
            <person name="Hayes R.D."/>
            <person name="Keri Z."/>
            <person name="LaButti K."/>
            <person name="Lipzen A."/>
            <person name="Lombard V."/>
            <person name="Magnuson J."/>
            <person name="Maillard F."/>
            <person name="Murat C."/>
            <person name="Nolan M."/>
            <person name="Ohm R.A."/>
            <person name="Pangilinan J."/>
            <person name="Pereira M.F."/>
            <person name="Perotto S."/>
            <person name="Peter M."/>
            <person name="Pfister S."/>
            <person name="Riley R."/>
            <person name="Sitrit Y."/>
            <person name="Stielow J.B."/>
            <person name="Szollosi G."/>
            <person name="Zifcakova L."/>
            <person name="Stursova M."/>
            <person name="Spatafora J.W."/>
            <person name="Tedersoo L."/>
            <person name="Vaario L.M."/>
            <person name="Yamada A."/>
            <person name="Yan M."/>
            <person name="Wang P."/>
            <person name="Xu J."/>
            <person name="Bruns T."/>
            <person name="Baldrian P."/>
            <person name="Vilgalys R."/>
            <person name="Dunand C."/>
            <person name="Henrissat B."/>
            <person name="Grigoriev I.V."/>
            <person name="Hibbett D."/>
            <person name="Nagy L.G."/>
            <person name="Martin F.M."/>
        </authorList>
    </citation>
    <scope>NUCLEOTIDE SEQUENCE</scope>
    <source>
        <strain evidence="1">P2</strain>
    </source>
</reference>